<protein>
    <submittedName>
        <fullName evidence="1">Uncharacterized protein</fullName>
    </submittedName>
</protein>
<gene>
    <name evidence="1" type="ORF">OCBIM_22014665mg</name>
</gene>
<sequence>MYVVLQSIRTAIILERIISTKCHISEKNMRLKEERKKNNIVYKMVNILFQEFISKNIFTGKITPMYESISQVILKLIIGLGVSCIVKHRIIN</sequence>
<proteinExistence type="predicted"/>
<organism evidence="1">
    <name type="scientific">Octopus bimaculoides</name>
    <name type="common">California two-spotted octopus</name>
    <dbReference type="NCBI Taxonomy" id="37653"/>
    <lineage>
        <taxon>Eukaryota</taxon>
        <taxon>Metazoa</taxon>
        <taxon>Spiralia</taxon>
        <taxon>Lophotrochozoa</taxon>
        <taxon>Mollusca</taxon>
        <taxon>Cephalopoda</taxon>
        <taxon>Coleoidea</taxon>
        <taxon>Octopodiformes</taxon>
        <taxon>Octopoda</taxon>
        <taxon>Incirrata</taxon>
        <taxon>Octopodidae</taxon>
        <taxon>Octopus</taxon>
    </lineage>
</organism>
<evidence type="ECO:0000313" key="1">
    <source>
        <dbReference type="EMBL" id="KOF88625.1"/>
    </source>
</evidence>
<reference evidence="1" key="1">
    <citation type="submission" date="2015-07" db="EMBL/GenBank/DDBJ databases">
        <title>MeaNS - Measles Nucleotide Surveillance Program.</title>
        <authorList>
            <person name="Tran T."/>
            <person name="Druce J."/>
        </authorList>
    </citation>
    <scope>NUCLEOTIDE SEQUENCE</scope>
    <source>
        <strain evidence="1">UCB-OBI-ISO-001</strain>
        <tissue evidence="1">Gonad</tissue>
    </source>
</reference>
<name>A0A0L8HIP2_OCTBM</name>
<accession>A0A0L8HIP2</accession>
<dbReference type="AlphaFoldDB" id="A0A0L8HIP2"/>
<dbReference type="EMBL" id="KQ418166">
    <property type="protein sequence ID" value="KOF88625.1"/>
    <property type="molecule type" value="Genomic_DNA"/>
</dbReference>